<feature type="compositionally biased region" description="Polar residues" evidence="2">
    <location>
        <begin position="32"/>
        <end position="43"/>
    </location>
</feature>
<dbReference type="SMART" id="SM01319">
    <property type="entry name" value="Tankyrase_bdg_C"/>
    <property type="match status" value="1"/>
</dbReference>
<evidence type="ECO:0000256" key="2">
    <source>
        <dbReference type="SAM" id="MobiDB-lite"/>
    </source>
</evidence>
<feature type="compositionally biased region" description="Pro residues" evidence="2">
    <location>
        <begin position="52"/>
        <end position="64"/>
    </location>
</feature>
<feature type="region of interest" description="Disordered" evidence="2">
    <location>
        <begin position="1204"/>
        <end position="1650"/>
    </location>
</feature>
<feature type="compositionally biased region" description="Basic and acidic residues" evidence="2">
    <location>
        <begin position="289"/>
        <end position="299"/>
    </location>
</feature>
<dbReference type="OrthoDB" id="9950932at2759"/>
<reference evidence="4" key="3">
    <citation type="submission" date="2025-09" db="UniProtKB">
        <authorList>
            <consortium name="Ensembl"/>
        </authorList>
    </citation>
    <scope>IDENTIFICATION</scope>
</reference>
<keyword evidence="5" id="KW-1185">Reference proteome</keyword>
<feature type="domain" description="Tankyrase 1-binding protein C-terminal" evidence="3">
    <location>
        <begin position="1468"/>
        <end position="1640"/>
    </location>
</feature>
<feature type="compositionally biased region" description="Polar residues" evidence="2">
    <location>
        <begin position="1216"/>
        <end position="1227"/>
    </location>
</feature>
<sequence length="1650" mass="185946">MATQVEVKSGEAGRATGLGGRLRLSPLADFGNKSSVEPLSESQRPLILAPDPTKPVPGPKPRLTPKPFAVEKNTGVKPILAPKPHAKPRSEPTGPGPHKPEPPSTPKPSFSPASTANRPTTTTFKPALQPNLRHAPKPAPTPPSGELGKTTPPDAVSALGVGAQPPQTKSSQVPRSAEWAGSTDPEGTGRRPEGRQRPIVRAKSMGFLSQLGQDGVAGELESRGDPAAERVAPLRAQSRGAKPRPVSAVFLPAETQPAPPVSAPRWVGRRPLSAALTARFESIGLSQQRKADAPEKVLQEDSGLDGKMGKGAEPLQSSGTEERLSLSGPERRTEEKDKEGTRSGDGMKRLCPSSPAARPPSPVEAEPRSPGQPTSETDVPVGVKQRIKKLTEDIPSSQAPPPRPPFKPRPLHPDLTKRFAAEKPEDVSGSPPRPWGREGRRSSGAREGSAQEKVEEFAVHQPMEREGMGVVLQSPSDHPGQIFLEQSPEGANSGLEGGRHVESRTPEPCPGRTVQTVRAALFENVVERHSVQLVEPAARPWRSLSFHQKGTDPPLAPCPVRVEHVFDTVPAVGERRVTSERIPAAQLEEKAMTLRSRHSGDGVLPRTNPTEEVSGPVQGPVVSQVEARVLRVGALQRWATVETSREAHRDVDHELVVERKKQMEMEREKQRQIELERETLRQIELKKQKQVEMEKERQKQIEKERKRQIEMEEERLRQIELERWRQVELEKEKKRQIELERERLRQIELEKQKLVEMEKERQREMERQRIAVELEKERKKQMEMEKERKRQIELERERLRFIEIEKQRQVELEKERLEKERQRQVELEKERQRQVELEKERQRQVELEKERQRQVELEKERQRQVELEKERQRQVELEKERQRQVELEKERQRQAELEKERQRKAEWLKQMEPDREEAGAPKRLKMLEGEDQLSRPRATFFALTGQIQDFPPQGNAVQGRPAGVELPVDDFFVTSGRLDSHPQVVPLQRNPSLNVAPHKNIGPRWMGGVGGETVSDVSWGRDREKEQESQREKVLELQRHIMEETEKQRQREAELEMEMERHMERQEEAQKRKGRQQIQELDRRCQVQIESEQERAPISPRRLDWEQPWVAGNQEERSEALRPRVLDLDSMLLMDRQWTGTPAGDWWKQPTQKPNKPYHMAILDIDSFRSQVHLAAPTAAFASEDNRGMDLGDGNGTQVCMLKPEDGQGSVPARTTGRSASTRSPQQDFWEPMEGKAAGTPLGHSKLAGYWVTPESPPKAPPKPLLHPEKRWSSPSLSPDKHWAGLPAEAGTRNPSAKAELPKTRTIEGLRPGHGTASVPERLWRAQEQGPERRDQWRKLNTHTQELSRMRSRSVSRRAAPSENTTEGSLSRMRSRSAHRERDQQSWEQLKKCVTGEREGRDTDTLVHETDSQYGTWETGLRTEDSLTPATPTSDSNLSSSPRKPTPPHTPSDPDTPDAPTPSSHPEGEPLPFPETATTLLDSSALRSRVQLSKRRSRRTLPSRAARHSATLSMLDEGSGDPVQDWMYCDSTEQKAEPTNEEDSDVEDQPGAVEPRPVSSQQQRVALFPGMDPSALKAQLRKRGDSDSQTDGLAPSPSQQSRSPKSPFLPRASRVLPPAGGKENGEEASPQWLKELKSKKRLSQYDSSST</sequence>
<feature type="region of interest" description="Disordered" evidence="2">
    <location>
        <begin position="592"/>
        <end position="618"/>
    </location>
</feature>
<dbReference type="Ensembl" id="ENSSFOT00015071558.1">
    <property type="protein sequence ID" value="ENSSFOP00015060963.1"/>
    <property type="gene ID" value="ENSSFOG00015024971.1"/>
</dbReference>
<dbReference type="Pfam" id="PF15327">
    <property type="entry name" value="Tankyrase_bdg_C"/>
    <property type="match status" value="1"/>
</dbReference>
<feature type="compositionally biased region" description="Basic and acidic residues" evidence="2">
    <location>
        <begin position="1378"/>
        <end position="1411"/>
    </location>
</feature>
<feature type="compositionally biased region" description="Pro residues" evidence="2">
    <location>
        <begin position="1255"/>
        <end position="1265"/>
    </location>
</feature>
<dbReference type="InterPro" id="IPR040006">
    <property type="entry name" value="TNKS1BP1-like"/>
</dbReference>
<dbReference type="Proteomes" id="UP000694397">
    <property type="component" value="Chromosome 17"/>
</dbReference>
<reference evidence="4 5" key="1">
    <citation type="submission" date="2019-04" db="EMBL/GenBank/DDBJ databases">
        <authorList>
            <consortium name="Wellcome Sanger Institute Data Sharing"/>
        </authorList>
    </citation>
    <scope>NUCLEOTIDE SEQUENCE [LARGE SCALE GENOMIC DNA]</scope>
</reference>
<feature type="compositionally biased region" description="Polar residues" evidence="2">
    <location>
        <begin position="1476"/>
        <end position="1486"/>
    </location>
</feature>
<feature type="compositionally biased region" description="Basic residues" evidence="2">
    <location>
        <begin position="1492"/>
        <end position="1507"/>
    </location>
</feature>
<reference evidence="4" key="2">
    <citation type="submission" date="2025-08" db="UniProtKB">
        <authorList>
            <consortium name="Ensembl"/>
        </authorList>
    </citation>
    <scope>IDENTIFICATION</scope>
</reference>
<accession>A0A8C9U3R3</accession>
<feature type="compositionally biased region" description="Basic and acidic residues" evidence="2">
    <location>
        <begin position="1322"/>
        <end position="1338"/>
    </location>
</feature>
<feature type="compositionally biased region" description="Basic and acidic residues" evidence="2">
    <location>
        <begin position="411"/>
        <end position="426"/>
    </location>
</feature>
<dbReference type="PANTHER" id="PTHR22042:SF3">
    <property type="entry name" value="RIKEN CDNA 2900026A02 GENE"/>
    <property type="match status" value="1"/>
</dbReference>
<protein>
    <submittedName>
        <fullName evidence="4">Si:ch73-138n13.1</fullName>
    </submittedName>
</protein>
<dbReference type="InterPro" id="IPR032764">
    <property type="entry name" value="Tankyrase-bd_C"/>
</dbReference>
<dbReference type="PANTHER" id="PTHR22042">
    <property type="entry name" value="TANKYRASE 1 BINDING PROTEIN"/>
    <property type="match status" value="1"/>
</dbReference>
<keyword evidence="1" id="KW-0175">Coiled coil</keyword>
<feature type="region of interest" description="Disordered" evidence="2">
    <location>
        <begin position="281"/>
        <end position="455"/>
    </location>
</feature>
<feature type="compositionally biased region" description="Pro residues" evidence="2">
    <location>
        <begin position="398"/>
        <end position="408"/>
    </location>
</feature>
<dbReference type="GeneTree" id="ENSGT00940000154184"/>
<proteinExistence type="predicted"/>
<organism evidence="4 5">
    <name type="scientific">Scleropages formosus</name>
    <name type="common">Asian bonytongue</name>
    <name type="synonym">Osteoglossum formosum</name>
    <dbReference type="NCBI Taxonomy" id="113540"/>
    <lineage>
        <taxon>Eukaryota</taxon>
        <taxon>Metazoa</taxon>
        <taxon>Chordata</taxon>
        <taxon>Craniata</taxon>
        <taxon>Vertebrata</taxon>
        <taxon>Euteleostomi</taxon>
        <taxon>Actinopterygii</taxon>
        <taxon>Neopterygii</taxon>
        <taxon>Teleostei</taxon>
        <taxon>Osteoglossocephala</taxon>
        <taxon>Osteoglossomorpha</taxon>
        <taxon>Osteoglossiformes</taxon>
        <taxon>Osteoglossidae</taxon>
        <taxon>Scleropages</taxon>
    </lineage>
</organism>
<feature type="compositionally biased region" description="Pro residues" evidence="2">
    <location>
        <begin position="94"/>
        <end position="106"/>
    </location>
</feature>
<feature type="compositionally biased region" description="Low complexity" evidence="2">
    <location>
        <begin position="1595"/>
        <end position="1606"/>
    </location>
</feature>
<feature type="compositionally biased region" description="Polar residues" evidence="2">
    <location>
        <begin position="165"/>
        <end position="174"/>
    </location>
</feature>
<gene>
    <name evidence="4" type="primary">si:ch73-138n13.1</name>
</gene>
<feature type="compositionally biased region" description="Acidic residues" evidence="2">
    <location>
        <begin position="1539"/>
        <end position="1548"/>
    </location>
</feature>
<feature type="compositionally biased region" description="Polar residues" evidence="2">
    <location>
        <begin position="111"/>
        <end position="124"/>
    </location>
</feature>
<evidence type="ECO:0000313" key="5">
    <source>
        <dbReference type="Proteomes" id="UP000694397"/>
    </source>
</evidence>
<feature type="region of interest" description="Disordered" evidence="2">
    <location>
        <begin position="470"/>
        <end position="511"/>
    </location>
</feature>
<feature type="coiled-coil region" evidence="1">
    <location>
        <begin position="1045"/>
        <end position="1084"/>
    </location>
</feature>
<feature type="region of interest" description="Disordered" evidence="2">
    <location>
        <begin position="1"/>
        <end position="266"/>
    </location>
</feature>
<evidence type="ECO:0000259" key="3">
    <source>
        <dbReference type="SMART" id="SM01319"/>
    </source>
</evidence>
<evidence type="ECO:0000313" key="4">
    <source>
        <dbReference type="Ensembl" id="ENSSFOP00015060963.1"/>
    </source>
</evidence>
<feature type="region of interest" description="Disordered" evidence="2">
    <location>
        <begin position="816"/>
        <end position="923"/>
    </location>
</feature>
<evidence type="ECO:0000256" key="1">
    <source>
        <dbReference type="SAM" id="Coils"/>
    </source>
</evidence>
<feature type="compositionally biased region" description="Basic and acidic residues" evidence="2">
    <location>
        <begin position="320"/>
        <end position="348"/>
    </location>
</feature>
<name>A0A8C9U3R3_SCLFO</name>
<feature type="compositionally biased region" description="Basic and acidic residues" evidence="2">
    <location>
        <begin position="187"/>
        <end position="196"/>
    </location>
</feature>
<feature type="compositionally biased region" description="Polar residues" evidence="2">
    <location>
        <begin position="1426"/>
        <end position="1438"/>
    </location>
</feature>